<name>A0A7X5QSG9_9GAMM</name>
<dbReference type="RefSeq" id="WP_166698266.1">
    <property type="nucleotide sequence ID" value="NZ_JAAQTL010000001.1"/>
</dbReference>
<organism evidence="2 3">
    <name type="scientific">Luteibacter yeojuensis</name>
    <dbReference type="NCBI Taxonomy" id="345309"/>
    <lineage>
        <taxon>Bacteria</taxon>
        <taxon>Pseudomonadati</taxon>
        <taxon>Pseudomonadota</taxon>
        <taxon>Gammaproteobacteria</taxon>
        <taxon>Lysobacterales</taxon>
        <taxon>Rhodanobacteraceae</taxon>
        <taxon>Luteibacter</taxon>
    </lineage>
</organism>
<evidence type="ECO:0000313" key="3">
    <source>
        <dbReference type="Proteomes" id="UP000518878"/>
    </source>
</evidence>
<feature type="region of interest" description="Disordered" evidence="1">
    <location>
        <begin position="409"/>
        <end position="444"/>
    </location>
</feature>
<reference evidence="2 3" key="1">
    <citation type="journal article" date="2006" name="Int. J. Syst. Evol. Microbiol.">
        <title>Dyella yeojuensis sp. nov., isolated from greenhouse soil in Korea.</title>
        <authorList>
            <person name="Kim B.Y."/>
            <person name="Weon H.Y."/>
            <person name="Lee K.H."/>
            <person name="Seok S.J."/>
            <person name="Kwon S.W."/>
            <person name="Go S.J."/>
            <person name="Stackebrandt E."/>
        </authorList>
    </citation>
    <scope>NUCLEOTIDE SEQUENCE [LARGE SCALE GENOMIC DNA]</scope>
    <source>
        <strain evidence="2 3">DSM 17673</strain>
    </source>
</reference>
<proteinExistence type="predicted"/>
<gene>
    <name evidence="2" type="ORF">HBF32_03655</name>
</gene>
<comment type="caution">
    <text evidence="2">The sequence shown here is derived from an EMBL/GenBank/DDBJ whole genome shotgun (WGS) entry which is preliminary data.</text>
</comment>
<evidence type="ECO:0000313" key="2">
    <source>
        <dbReference type="EMBL" id="NID14559.1"/>
    </source>
</evidence>
<dbReference type="AlphaFoldDB" id="A0A7X5QSG9"/>
<protein>
    <submittedName>
        <fullName evidence="2">Lactate dehydrogenase</fullName>
    </submittedName>
</protein>
<sequence>MIGSVTTVAGGPAPAAAGAPAKAEAVTLSAQAAPPSVVVTLSGLDQVASPATYDLLPSIAPATSPVDDGVQTTARLTIKTASGKSVVLGTQGEIQGGDALDEAERSAVEKLAGALHEALDGLAAVPPTMDLDGLLAFDPKVLASVDFSAQASNGNEPPTTLAFHADAVSRSVRMNGTGGTIDIAIDTSSPAILGSAAQRAAALDHLMRQFDQAASRGHGDRALVAMFKDAFGQLAAIRDTPPGTVPMRSALSPSEQAVLTGMPDFHASLVQAAGSPNPLRPGEKDGFSYEVSQETQVRGTDPLNRGVAQHLRAQLKASFHSSPTAGASLMLTLDPKSQNYLYTRIDDMADSQADISYRKGRLVQASIVTSASQSTEQSRYVMGKLVEQTVVPYEESATHDVLGLLKSIEDDGSAPTRRRQAEREQVLERVHADVGLESDPSRLA</sequence>
<accession>A0A7X5QSG9</accession>
<dbReference type="EMBL" id="JAAQTL010000001">
    <property type="protein sequence ID" value="NID14559.1"/>
    <property type="molecule type" value="Genomic_DNA"/>
</dbReference>
<dbReference type="Proteomes" id="UP000518878">
    <property type="component" value="Unassembled WGS sequence"/>
</dbReference>
<keyword evidence="3" id="KW-1185">Reference proteome</keyword>
<feature type="compositionally biased region" description="Basic and acidic residues" evidence="1">
    <location>
        <begin position="419"/>
        <end position="434"/>
    </location>
</feature>
<evidence type="ECO:0000256" key="1">
    <source>
        <dbReference type="SAM" id="MobiDB-lite"/>
    </source>
</evidence>